<sequence length="75" mass="8761">MMDYDPVFRHIKHPAKKQEILDAAEKVRKHWEELALDQGLDPAKNVFLQEGDKEVRVVISEELSTVYREGPGSWR</sequence>
<protein>
    <submittedName>
        <fullName evidence="1">Uncharacterized protein</fullName>
    </submittedName>
</protein>
<dbReference type="Proteomes" id="UP000198771">
    <property type="component" value="Unassembled WGS sequence"/>
</dbReference>
<dbReference type="STRING" id="617002.SAMN05660653_00931"/>
<dbReference type="RefSeq" id="WP_244148642.1">
    <property type="nucleotide sequence ID" value="NZ_FMXO01000004.1"/>
</dbReference>
<keyword evidence="2" id="KW-1185">Reference proteome</keyword>
<evidence type="ECO:0000313" key="2">
    <source>
        <dbReference type="Proteomes" id="UP000198771"/>
    </source>
</evidence>
<dbReference type="EMBL" id="FMXO01000004">
    <property type="protein sequence ID" value="SDB18735.1"/>
    <property type="molecule type" value="Genomic_DNA"/>
</dbReference>
<dbReference type="AlphaFoldDB" id="A0A1G6BDN4"/>
<name>A0A1G6BDN4_9BACT</name>
<organism evidence="1 2">
    <name type="scientific">Desulfonatronum thiosulfatophilum</name>
    <dbReference type="NCBI Taxonomy" id="617002"/>
    <lineage>
        <taxon>Bacteria</taxon>
        <taxon>Pseudomonadati</taxon>
        <taxon>Thermodesulfobacteriota</taxon>
        <taxon>Desulfovibrionia</taxon>
        <taxon>Desulfovibrionales</taxon>
        <taxon>Desulfonatronaceae</taxon>
        <taxon>Desulfonatronum</taxon>
    </lineage>
</organism>
<accession>A0A1G6BDN4</accession>
<gene>
    <name evidence="1" type="ORF">SAMN05660653_00931</name>
</gene>
<proteinExistence type="predicted"/>
<evidence type="ECO:0000313" key="1">
    <source>
        <dbReference type="EMBL" id="SDB18735.1"/>
    </source>
</evidence>
<reference evidence="1 2" key="1">
    <citation type="submission" date="2016-10" db="EMBL/GenBank/DDBJ databases">
        <authorList>
            <person name="de Groot N.N."/>
        </authorList>
    </citation>
    <scope>NUCLEOTIDE SEQUENCE [LARGE SCALE GENOMIC DNA]</scope>
    <source>
        <strain evidence="1 2">ASO4-2</strain>
    </source>
</reference>